<evidence type="ECO:0000313" key="2">
    <source>
        <dbReference type="EMBL" id="CRH03995.1"/>
    </source>
</evidence>
<keyword evidence="3" id="KW-1185">Reference proteome</keyword>
<dbReference type="RefSeq" id="XP_028536001.1">
    <property type="nucleotide sequence ID" value="XM_028678902.1"/>
</dbReference>
<dbReference type="OrthoDB" id="378454at2759"/>
<sequence length="264" mass="30784">MSAGAVGVENRCLMKNKKNNNSSHECINVDINHIIKDIYGYKNGRKRNIQFIYDDTIINQDNKKINKKMKKENNNNNVIKCEDENENKKDVSITCDDINNNNYHNYTEFNDLKNSGIINASPSLLSLKGENLKFISKKIESCIDNVLESIRSCNEINQAKKIMIPLLSDFIQNNFIHIDDYEKNQNSYKVKIDTLQKEKKVLISAVKIQYQKITQLQKLIDNQKNDLKKKNDELNQIKAKVHQYFYDINNPNKRNFSILSPDVY</sequence>
<feature type="coiled-coil region" evidence="1">
    <location>
        <begin position="178"/>
        <end position="240"/>
    </location>
</feature>
<dbReference type="GeneID" id="39738302"/>
<name>A0A1J1HDL7_PLARL</name>
<organism evidence="2 3">
    <name type="scientific">Plasmodium relictum</name>
    <dbReference type="NCBI Taxonomy" id="85471"/>
    <lineage>
        <taxon>Eukaryota</taxon>
        <taxon>Sar</taxon>
        <taxon>Alveolata</taxon>
        <taxon>Apicomplexa</taxon>
        <taxon>Aconoidasida</taxon>
        <taxon>Haemosporida</taxon>
        <taxon>Plasmodiidae</taxon>
        <taxon>Plasmodium</taxon>
        <taxon>Plasmodium (Haemamoeba)</taxon>
    </lineage>
</organism>
<reference evidence="2 3" key="1">
    <citation type="submission" date="2015-04" db="EMBL/GenBank/DDBJ databases">
        <authorList>
            <consortium name="Pathogen Informatics"/>
        </authorList>
    </citation>
    <scope>NUCLEOTIDE SEQUENCE [LARGE SCALE GENOMIC DNA]</scope>
    <source>
        <strain evidence="2 3">SGS1</strain>
    </source>
</reference>
<dbReference type="VEuPathDB" id="PlasmoDB:PRELSG_1336900"/>
<gene>
    <name evidence="2" type="ORF">PRELSG_1336900</name>
</gene>
<dbReference type="KEGG" id="prel:PRELSG_1336900"/>
<protein>
    <submittedName>
        <fullName evidence="2">Uncharacterized protein</fullName>
    </submittedName>
</protein>
<evidence type="ECO:0000256" key="1">
    <source>
        <dbReference type="SAM" id="Coils"/>
    </source>
</evidence>
<dbReference type="OMA" id="ILNNFMC"/>
<keyword evidence="1" id="KW-0175">Coiled coil</keyword>
<dbReference type="AlphaFoldDB" id="A0A1J1HDL7"/>
<proteinExistence type="predicted"/>
<dbReference type="Proteomes" id="UP000220158">
    <property type="component" value="Chromosome 13"/>
</dbReference>
<dbReference type="EMBL" id="LN835308">
    <property type="protein sequence ID" value="CRH03995.1"/>
    <property type="molecule type" value="Genomic_DNA"/>
</dbReference>
<evidence type="ECO:0000313" key="3">
    <source>
        <dbReference type="Proteomes" id="UP000220158"/>
    </source>
</evidence>
<accession>A0A1J1HDL7</accession>